<dbReference type="Pfam" id="PF01697">
    <property type="entry name" value="Glyco_transf_92"/>
    <property type="match status" value="1"/>
</dbReference>
<dbReference type="PANTHER" id="PTHR21645:SF22">
    <property type="entry name" value="GLYCOSYLTRANSFERASE FAMILY 92 PROTEIN"/>
    <property type="match status" value="1"/>
</dbReference>
<dbReference type="EMBL" id="UYRT01006251">
    <property type="protein sequence ID" value="VDK40149.1"/>
    <property type="molecule type" value="Genomic_DNA"/>
</dbReference>
<evidence type="ECO:0000256" key="1">
    <source>
        <dbReference type="ARBA" id="ARBA00004167"/>
    </source>
</evidence>
<proteinExistence type="inferred from homology"/>
<name>A0A183D4F4_9BILA</name>
<evidence type="ECO:0000256" key="8">
    <source>
        <dbReference type="RuleBase" id="RU366017"/>
    </source>
</evidence>
<sequence length="252" mass="29167">MDIFEMSTHCIQHTQMDWYQKQLPSRRFNAPSLAYVFSRCCFIVAALLCGLSLYYRTTNLWTLKNMGDAFLSRWHPSRLIFFGAFHRVHTEQNVRGNYVVLQFLGDSRKAYHLYCFSMDSTGQWLLSRAHVQRIHQGKRAVNDVCSMAGHIAECRVASHFLRSMRISTVRNVSESLELEVERVSSAKRHKLVVCMAPAYVLLEWRILLLGIETWLALGATKIIIPIQSISTNAYLMLKEYEKDGKLRNSLNK</sequence>
<keyword evidence="6 8" id="KW-1133">Transmembrane helix</keyword>
<reference evidence="9 10" key="2">
    <citation type="submission" date="2018-11" db="EMBL/GenBank/DDBJ databases">
        <authorList>
            <consortium name="Pathogen Informatics"/>
        </authorList>
    </citation>
    <scope>NUCLEOTIDE SEQUENCE [LARGE SCALE GENOMIC DNA]</scope>
</reference>
<dbReference type="EC" id="2.4.1.-" evidence="8"/>
<keyword evidence="3 8" id="KW-0328">Glycosyltransferase</keyword>
<reference evidence="11" key="1">
    <citation type="submission" date="2016-06" db="UniProtKB">
        <authorList>
            <consortium name="WormBaseParasite"/>
        </authorList>
    </citation>
    <scope>IDENTIFICATION</scope>
</reference>
<dbReference type="AlphaFoldDB" id="A0A183D4F4"/>
<comment type="subcellular location">
    <subcellularLocation>
        <location evidence="1">Membrane</location>
        <topology evidence="1">Single-pass membrane protein</topology>
    </subcellularLocation>
</comment>
<evidence type="ECO:0000256" key="3">
    <source>
        <dbReference type="ARBA" id="ARBA00022676"/>
    </source>
</evidence>
<evidence type="ECO:0000313" key="11">
    <source>
        <dbReference type="WBParaSite" id="GPUH_0000360201-mRNA-1"/>
    </source>
</evidence>
<gene>
    <name evidence="9" type="ORF">GPUH_LOCUS3595</name>
</gene>
<keyword evidence="5 8" id="KW-0812">Transmembrane</keyword>
<keyword evidence="10" id="KW-1185">Reference proteome</keyword>
<dbReference type="OrthoDB" id="5855743at2759"/>
<dbReference type="InterPro" id="IPR052012">
    <property type="entry name" value="GTase_92"/>
</dbReference>
<dbReference type="Proteomes" id="UP000271098">
    <property type="component" value="Unassembled WGS sequence"/>
</dbReference>
<evidence type="ECO:0000256" key="4">
    <source>
        <dbReference type="ARBA" id="ARBA00022679"/>
    </source>
</evidence>
<evidence type="ECO:0000313" key="9">
    <source>
        <dbReference type="EMBL" id="VDK40149.1"/>
    </source>
</evidence>
<dbReference type="PANTHER" id="PTHR21645">
    <property type="entry name" value="GLYCOSYLTRANSFERASE FAMILY 92 PROTEIN"/>
    <property type="match status" value="1"/>
</dbReference>
<feature type="transmembrane region" description="Helical" evidence="8">
    <location>
        <begin position="33"/>
        <end position="55"/>
    </location>
</feature>
<dbReference type="WBParaSite" id="GPUH_0000360201-mRNA-1">
    <property type="protein sequence ID" value="GPUH_0000360201-mRNA-1"/>
    <property type="gene ID" value="GPUH_0000360201"/>
</dbReference>
<evidence type="ECO:0000313" key="10">
    <source>
        <dbReference type="Proteomes" id="UP000271098"/>
    </source>
</evidence>
<keyword evidence="7 8" id="KW-0472">Membrane</keyword>
<evidence type="ECO:0000256" key="6">
    <source>
        <dbReference type="ARBA" id="ARBA00022989"/>
    </source>
</evidence>
<dbReference type="GO" id="GO:0016020">
    <property type="term" value="C:membrane"/>
    <property type="evidence" value="ECO:0007669"/>
    <property type="project" value="UniProtKB-SubCell"/>
</dbReference>
<dbReference type="GO" id="GO:0016757">
    <property type="term" value="F:glycosyltransferase activity"/>
    <property type="evidence" value="ECO:0007669"/>
    <property type="project" value="UniProtKB-UniRule"/>
</dbReference>
<dbReference type="InterPro" id="IPR008166">
    <property type="entry name" value="Glyco_transf_92"/>
</dbReference>
<comment type="similarity">
    <text evidence="2 8">Belongs to the glycosyltransferase 92 family.</text>
</comment>
<evidence type="ECO:0000256" key="5">
    <source>
        <dbReference type="ARBA" id="ARBA00022692"/>
    </source>
</evidence>
<protein>
    <recommendedName>
        <fullName evidence="8">Glycosyltransferase family 92 protein</fullName>
        <ecNumber evidence="8">2.4.1.-</ecNumber>
    </recommendedName>
</protein>
<evidence type="ECO:0000256" key="2">
    <source>
        <dbReference type="ARBA" id="ARBA00007647"/>
    </source>
</evidence>
<organism evidence="11">
    <name type="scientific">Gongylonema pulchrum</name>
    <dbReference type="NCBI Taxonomy" id="637853"/>
    <lineage>
        <taxon>Eukaryota</taxon>
        <taxon>Metazoa</taxon>
        <taxon>Ecdysozoa</taxon>
        <taxon>Nematoda</taxon>
        <taxon>Chromadorea</taxon>
        <taxon>Rhabditida</taxon>
        <taxon>Spirurina</taxon>
        <taxon>Spiruromorpha</taxon>
        <taxon>Spiruroidea</taxon>
        <taxon>Gongylonematidae</taxon>
        <taxon>Gongylonema</taxon>
    </lineage>
</organism>
<evidence type="ECO:0000256" key="7">
    <source>
        <dbReference type="ARBA" id="ARBA00023136"/>
    </source>
</evidence>
<accession>A0A183D4F4</accession>
<keyword evidence="4 8" id="KW-0808">Transferase</keyword>